<feature type="non-terminal residue" evidence="3">
    <location>
        <position position="1"/>
    </location>
</feature>
<accession>A0A699TY57</accession>
<feature type="non-terminal residue" evidence="3">
    <location>
        <position position="206"/>
    </location>
</feature>
<gene>
    <name evidence="3" type="ORF">Tci_886670</name>
</gene>
<feature type="compositionally biased region" description="Basic and acidic residues" evidence="2">
    <location>
        <begin position="188"/>
        <end position="199"/>
    </location>
</feature>
<reference evidence="3" key="1">
    <citation type="journal article" date="2019" name="Sci. Rep.">
        <title>Draft genome of Tanacetum cinerariifolium, the natural source of mosquito coil.</title>
        <authorList>
            <person name="Yamashiro T."/>
            <person name="Shiraishi A."/>
            <person name="Satake H."/>
            <person name="Nakayama K."/>
        </authorList>
    </citation>
    <scope>NUCLEOTIDE SEQUENCE</scope>
</reference>
<evidence type="ECO:0000256" key="2">
    <source>
        <dbReference type="SAM" id="MobiDB-lite"/>
    </source>
</evidence>
<name>A0A699TY57_TANCI</name>
<proteinExistence type="predicted"/>
<protein>
    <submittedName>
        <fullName evidence="3">Uncharacterized protein</fullName>
    </submittedName>
</protein>
<comment type="caution">
    <text evidence="3">The sequence shown here is derived from an EMBL/GenBank/DDBJ whole genome shotgun (WGS) entry which is preliminary data.</text>
</comment>
<dbReference type="AlphaFoldDB" id="A0A699TY57"/>
<organism evidence="3">
    <name type="scientific">Tanacetum cinerariifolium</name>
    <name type="common">Dalmatian daisy</name>
    <name type="synonym">Chrysanthemum cinerariifolium</name>
    <dbReference type="NCBI Taxonomy" id="118510"/>
    <lineage>
        <taxon>Eukaryota</taxon>
        <taxon>Viridiplantae</taxon>
        <taxon>Streptophyta</taxon>
        <taxon>Embryophyta</taxon>
        <taxon>Tracheophyta</taxon>
        <taxon>Spermatophyta</taxon>
        <taxon>Magnoliopsida</taxon>
        <taxon>eudicotyledons</taxon>
        <taxon>Gunneridae</taxon>
        <taxon>Pentapetalae</taxon>
        <taxon>asterids</taxon>
        <taxon>campanulids</taxon>
        <taxon>Asterales</taxon>
        <taxon>Asteraceae</taxon>
        <taxon>Asteroideae</taxon>
        <taxon>Anthemideae</taxon>
        <taxon>Anthemidinae</taxon>
        <taxon>Tanacetum</taxon>
    </lineage>
</organism>
<dbReference type="EMBL" id="BKCJ011281240">
    <property type="protein sequence ID" value="GFD14701.1"/>
    <property type="molecule type" value="Genomic_DNA"/>
</dbReference>
<feature type="region of interest" description="Disordered" evidence="2">
    <location>
        <begin position="183"/>
        <end position="206"/>
    </location>
</feature>
<evidence type="ECO:0000313" key="3">
    <source>
        <dbReference type="EMBL" id="GFD14701.1"/>
    </source>
</evidence>
<keyword evidence="1" id="KW-0175">Coiled coil</keyword>
<feature type="coiled-coil region" evidence="1">
    <location>
        <begin position="34"/>
        <end position="61"/>
    </location>
</feature>
<sequence>SVEARLVVYQQNETVFEEDIKLLKLDVMLRDNSLAELRTKFKKAKKERDELKLTLDKFQTSFKNLSKLLESQVSDKTGLGFHSQVFHSQVFDCEELPSHESDNSVPKNLKNDRYKTGEGYHAVPPQYTRIFSPSKLDLVFSDDPNASELVANVFNVESSTYKPSKDTSKTLRPDAPIVKDWISDSEDETKIESVPKQREPSFVLPY</sequence>
<evidence type="ECO:0000256" key="1">
    <source>
        <dbReference type="SAM" id="Coils"/>
    </source>
</evidence>